<dbReference type="eggNOG" id="ENOG5032S8F">
    <property type="taxonomic scope" value="Bacteria"/>
</dbReference>
<accession>K9UM67</accession>
<reference evidence="2 3" key="1">
    <citation type="submission" date="2012-05" db="EMBL/GenBank/DDBJ databases">
        <title>Finished chromosome of genome of Chamaesiphon sp. PCC 6605.</title>
        <authorList>
            <consortium name="US DOE Joint Genome Institute"/>
            <person name="Gugger M."/>
            <person name="Coursin T."/>
            <person name="Rippka R."/>
            <person name="Tandeau De Marsac N."/>
            <person name="Huntemann M."/>
            <person name="Wei C.-L."/>
            <person name="Han J."/>
            <person name="Detter J.C."/>
            <person name="Han C."/>
            <person name="Tapia R."/>
            <person name="Chen A."/>
            <person name="Kyrpides N."/>
            <person name="Mavromatis K."/>
            <person name="Markowitz V."/>
            <person name="Szeto E."/>
            <person name="Ivanova N."/>
            <person name="Pagani I."/>
            <person name="Pati A."/>
            <person name="Goodwin L."/>
            <person name="Nordberg H.P."/>
            <person name="Cantor M.N."/>
            <person name="Hua S.X."/>
            <person name="Woyke T."/>
            <person name="Kerfeld C.A."/>
        </authorList>
    </citation>
    <scope>NUCLEOTIDE SEQUENCE [LARGE SCALE GENOMIC DNA]</scope>
    <source>
        <strain evidence="3">ATCC 27169 / PCC 6605</strain>
    </source>
</reference>
<dbReference type="RefSeq" id="WP_015161843.1">
    <property type="nucleotide sequence ID" value="NC_019697.1"/>
</dbReference>
<dbReference type="STRING" id="1173020.Cha6605_4840"/>
<evidence type="ECO:0000256" key="1">
    <source>
        <dbReference type="SAM" id="MobiDB-lite"/>
    </source>
</evidence>
<organism evidence="2 3">
    <name type="scientific">Chamaesiphon minutus (strain ATCC 27169 / PCC 6605)</name>
    <dbReference type="NCBI Taxonomy" id="1173020"/>
    <lineage>
        <taxon>Bacteria</taxon>
        <taxon>Bacillati</taxon>
        <taxon>Cyanobacteriota</taxon>
        <taxon>Cyanophyceae</taxon>
        <taxon>Gomontiellales</taxon>
        <taxon>Chamaesiphonaceae</taxon>
        <taxon>Chamaesiphon</taxon>
    </lineage>
</organism>
<dbReference type="HOGENOM" id="CLU_165972_0_0_3"/>
<dbReference type="EMBL" id="CP003600">
    <property type="protein sequence ID" value="AFY95753.1"/>
    <property type="molecule type" value="Genomic_DNA"/>
</dbReference>
<gene>
    <name evidence="2" type="ORF">Cha6605_4840</name>
</gene>
<keyword evidence="3" id="KW-1185">Reference proteome</keyword>
<evidence type="ECO:0000313" key="2">
    <source>
        <dbReference type="EMBL" id="AFY95753.1"/>
    </source>
</evidence>
<name>K9UM67_CHAP6</name>
<dbReference type="Proteomes" id="UP000010366">
    <property type="component" value="Chromosome"/>
</dbReference>
<proteinExistence type="predicted"/>
<protein>
    <submittedName>
        <fullName evidence="2">Uncharacterized protein</fullName>
    </submittedName>
</protein>
<evidence type="ECO:0000313" key="3">
    <source>
        <dbReference type="Proteomes" id="UP000010366"/>
    </source>
</evidence>
<dbReference type="PATRIC" id="fig|1173020.3.peg.5534"/>
<dbReference type="KEGG" id="cmp:Cha6605_4840"/>
<dbReference type="AlphaFoldDB" id="K9UM67"/>
<sequence length="120" mass="13937">MRYLDPTRNTALFMEAFSPTPPSWRELATHANGFCCPTCHASSTSATAAWIDRRSPVFIENRKRKWQEFYLCECGTAWWGWSDDRAPNEFADRQPATPESRNPYNSEDGDLDYDSFFGYF</sequence>
<feature type="region of interest" description="Disordered" evidence="1">
    <location>
        <begin position="89"/>
        <end position="113"/>
    </location>
</feature>